<dbReference type="Proteomes" id="UP000252008">
    <property type="component" value="Unassembled WGS sequence"/>
</dbReference>
<dbReference type="InterPro" id="IPR027417">
    <property type="entry name" value="P-loop_NTPase"/>
</dbReference>
<dbReference type="NCBIfam" id="NF005115">
    <property type="entry name" value="PRK06547.1"/>
    <property type="match status" value="1"/>
</dbReference>
<dbReference type="EMBL" id="UEGS01000001">
    <property type="protein sequence ID" value="SRX79092.1"/>
    <property type="molecule type" value="Genomic_DNA"/>
</dbReference>
<name>A0A375YD85_MYCPF</name>
<evidence type="ECO:0000313" key="1">
    <source>
        <dbReference type="EMBL" id="SRX79092.1"/>
    </source>
</evidence>
<accession>A0A375YD85</accession>
<keyword evidence="1" id="KW-0808">Transferase</keyword>
<dbReference type="STRING" id="39692.BST38_07085"/>
<sequence>MQNALVTVDTVVRRLLAAKATTVLIDGRSGSGKSTLADQLQRCWPESVVVRLDDIYPGWDGLAWASEHIGAELLRPRTAGRPGRWRQWDWGTGAPHGWHTVEAGRRLIVEGVGALSAQNRAMADLGIWVETPADIRKHRALQRDGDTYRPHWDRWAAQELVFIDRCDPVTSADYVVTEAGDALVWAPAMR</sequence>
<dbReference type="AlphaFoldDB" id="A0A375YD85"/>
<dbReference type="GO" id="GO:0016301">
    <property type="term" value="F:kinase activity"/>
    <property type="evidence" value="ECO:0007669"/>
    <property type="project" value="UniProtKB-KW"/>
</dbReference>
<gene>
    <name evidence="1" type="ORF">MPP7335_00825</name>
</gene>
<proteinExistence type="predicted"/>
<keyword evidence="1" id="KW-0418">Kinase</keyword>
<dbReference type="Gene3D" id="3.40.50.300">
    <property type="entry name" value="P-loop containing nucleotide triphosphate hydrolases"/>
    <property type="match status" value="1"/>
</dbReference>
<reference evidence="1 2" key="1">
    <citation type="submission" date="2018-05" db="EMBL/GenBank/DDBJ databases">
        <authorList>
            <consortium name="IHU Genomes"/>
        </authorList>
    </citation>
    <scope>NUCLEOTIDE SEQUENCE [LARGE SCALE GENOMIC DNA]</scope>
    <source>
        <strain evidence="1 2">P7335</strain>
    </source>
</reference>
<protein>
    <submittedName>
        <fullName evidence="1">Adenylate kinase [Microbacterium testaceum StLB037]</fullName>
    </submittedName>
</protein>
<keyword evidence="2" id="KW-1185">Reference proteome</keyword>
<evidence type="ECO:0000313" key="2">
    <source>
        <dbReference type="Proteomes" id="UP000252008"/>
    </source>
</evidence>
<dbReference type="SUPFAM" id="SSF52540">
    <property type="entry name" value="P-loop containing nucleoside triphosphate hydrolases"/>
    <property type="match status" value="1"/>
</dbReference>
<organism evidence="1 2">
    <name type="scientific">Mycolicibacterium parafortuitum</name>
    <name type="common">Mycobacterium parafortuitum</name>
    <dbReference type="NCBI Taxonomy" id="39692"/>
    <lineage>
        <taxon>Bacteria</taxon>
        <taxon>Bacillati</taxon>
        <taxon>Actinomycetota</taxon>
        <taxon>Actinomycetes</taxon>
        <taxon>Mycobacteriales</taxon>
        <taxon>Mycobacteriaceae</taxon>
        <taxon>Mycolicibacterium</taxon>
    </lineage>
</organism>